<dbReference type="Pfam" id="PF07804">
    <property type="entry name" value="HipA_C"/>
    <property type="match status" value="1"/>
</dbReference>
<dbReference type="PANTHER" id="PTHR37419">
    <property type="entry name" value="SERINE/THREONINE-PROTEIN KINASE TOXIN HIPA"/>
    <property type="match status" value="1"/>
</dbReference>
<dbReference type="InterPro" id="IPR017508">
    <property type="entry name" value="HipA_N1"/>
</dbReference>
<dbReference type="GO" id="GO:0005829">
    <property type="term" value="C:cytosol"/>
    <property type="evidence" value="ECO:0007669"/>
    <property type="project" value="TreeGrafter"/>
</dbReference>
<dbReference type="EMBL" id="VDCH01000001">
    <property type="protein sequence ID" value="TNJ40355.1"/>
    <property type="molecule type" value="Genomic_DNA"/>
</dbReference>
<dbReference type="Pfam" id="PF13657">
    <property type="entry name" value="Couple_hipA"/>
    <property type="match status" value="1"/>
</dbReference>
<evidence type="ECO:0000256" key="2">
    <source>
        <dbReference type="ARBA" id="ARBA00022679"/>
    </source>
</evidence>
<keyword evidence="3" id="KW-0418">Kinase</keyword>
<comment type="caution">
    <text evidence="6">The sequence shown here is derived from an EMBL/GenBank/DDBJ whole genome shotgun (WGS) entry which is preliminary data.</text>
</comment>
<dbReference type="Gene3D" id="1.10.1070.20">
    <property type="match status" value="1"/>
</dbReference>
<evidence type="ECO:0000313" key="6">
    <source>
        <dbReference type="EMBL" id="TNJ40355.1"/>
    </source>
</evidence>
<dbReference type="AlphaFoldDB" id="A0A5C4SAT6"/>
<proteinExistence type="inferred from homology"/>
<gene>
    <name evidence="6" type="ORF">FGF66_00950</name>
</gene>
<comment type="similarity">
    <text evidence="1">Belongs to the HipA Ser/Thr kinase family.</text>
</comment>
<dbReference type="RefSeq" id="WP_139455825.1">
    <property type="nucleotide sequence ID" value="NZ_VDCH01000001.1"/>
</dbReference>
<reference evidence="6 7" key="1">
    <citation type="submission" date="2019-05" db="EMBL/GenBank/DDBJ databases">
        <title>Draft Whole-Genome sequence of the green sulfur bacterium Chlorobaculum thiosulfatiphilum DSM 249.</title>
        <authorList>
            <person name="Meyer T.E."/>
            <person name="Kyndt J.A."/>
        </authorList>
    </citation>
    <scope>NUCLEOTIDE SEQUENCE [LARGE SCALE GENOMIC DNA]</scope>
    <source>
        <strain evidence="6 7">DSM 249</strain>
    </source>
</reference>
<protein>
    <submittedName>
        <fullName evidence="6">Type II toxin-antitoxin system HipA family toxin</fullName>
    </submittedName>
</protein>
<dbReference type="GO" id="GO:0004674">
    <property type="term" value="F:protein serine/threonine kinase activity"/>
    <property type="evidence" value="ECO:0007669"/>
    <property type="project" value="TreeGrafter"/>
</dbReference>
<evidence type="ECO:0000259" key="4">
    <source>
        <dbReference type="Pfam" id="PF07804"/>
    </source>
</evidence>
<evidence type="ECO:0000313" key="7">
    <source>
        <dbReference type="Proteomes" id="UP000308271"/>
    </source>
</evidence>
<keyword evidence="7" id="KW-1185">Reference proteome</keyword>
<accession>A0A5C4SAT6</accession>
<keyword evidence="2" id="KW-0808">Transferase</keyword>
<feature type="domain" description="HipA-like C-terminal" evidence="4">
    <location>
        <begin position="164"/>
        <end position="372"/>
    </location>
</feature>
<evidence type="ECO:0000259" key="5">
    <source>
        <dbReference type="Pfam" id="PF13657"/>
    </source>
</evidence>
<name>A0A5C4SAT6_CHLTI</name>
<sequence length="399" mass="44392">MIRKIYVHERTTGKPLPVGELVSEINDLGRARCQFRYLEEFLVRGDAFAIDPVSLPLRSGIFTAERKVVFDVLEDSLPDDWGRKLLIRRHNLPRGEQNLASLLEALAADALGALSFSSEATKRKRHSGIEAAMVELDQLVETAERYERGNATDPLLSLLLSAGSSPGGARPKVLVSGKTPGDHYLAKFPGIKDSVDVVRIEAATMSLAAKAGLNTADSRVIVCAGKPVLLVRRFDLTPDGHRRHMISFRSLLRAEAYYVSRYDELHGLVRKYSDEPAKDAVQLFRQMVFNALVGNTDDHLKNFWMLYGPDQGWRLSPAFDLVPNIAQRAEHVLIFDADHRHPGRSALAKLGRAWGVSGGKRIIDEVYAAVESWKTEFSAAGVSDEEIEQLREIDGNVRR</sequence>
<dbReference type="InterPro" id="IPR012893">
    <property type="entry name" value="HipA-like_C"/>
</dbReference>
<evidence type="ECO:0000256" key="1">
    <source>
        <dbReference type="ARBA" id="ARBA00010164"/>
    </source>
</evidence>
<dbReference type="NCBIfam" id="TIGR03071">
    <property type="entry name" value="couple_hipA"/>
    <property type="match status" value="1"/>
</dbReference>
<feature type="domain" description="HipA N-terminal subdomain 1" evidence="5">
    <location>
        <begin position="22"/>
        <end position="116"/>
    </location>
</feature>
<dbReference type="Proteomes" id="UP000308271">
    <property type="component" value="Unassembled WGS sequence"/>
</dbReference>
<dbReference type="OrthoDB" id="9805913at2"/>
<organism evidence="6 7">
    <name type="scientific">Chlorobaculum thiosulfatiphilum</name>
    <name type="common">Chlorobium limicola f.sp. thiosulfatophilum</name>
    <dbReference type="NCBI Taxonomy" id="115852"/>
    <lineage>
        <taxon>Bacteria</taxon>
        <taxon>Pseudomonadati</taxon>
        <taxon>Chlorobiota</taxon>
        <taxon>Chlorobiia</taxon>
        <taxon>Chlorobiales</taxon>
        <taxon>Chlorobiaceae</taxon>
        <taxon>Chlorobaculum</taxon>
    </lineage>
</organism>
<evidence type="ECO:0000256" key="3">
    <source>
        <dbReference type="ARBA" id="ARBA00022777"/>
    </source>
</evidence>
<dbReference type="InterPro" id="IPR052028">
    <property type="entry name" value="HipA_Ser/Thr_kinase"/>
</dbReference>